<dbReference type="OrthoDB" id="4161734at2759"/>
<dbReference type="PANTHER" id="PTHR24148">
    <property type="entry name" value="ANKYRIN REPEAT DOMAIN-CONTAINING PROTEIN 39 HOMOLOG-RELATED"/>
    <property type="match status" value="1"/>
</dbReference>
<accession>A0A0D1ZB84</accession>
<keyword evidence="3" id="KW-1185">Reference proteome</keyword>
<dbReference type="InterPro" id="IPR010730">
    <property type="entry name" value="HET"/>
</dbReference>
<proteinExistence type="predicted"/>
<evidence type="ECO:0000313" key="3">
    <source>
        <dbReference type="Proteomes" id="UP000053328"/>
    </source>
</evidence>
<dbReference type="Proteomes" id="UP000053328">
    <property type="component" value="Unassembled WGS sequence"/>
</dbReference>
<dbReference type="AlphaFoldDB" id="A0A0D1ZB84"/>
<organism evidence="2 3">
    <name type="scientific">Exophiala spinifera</name>
    <dbReference type="NCBI Taxonomy" id="91928"/>
    <lineage>
        <taxon>Eukaryota</taxon>
        <taxon>Fungi</taxon>
        <taxon>Dikarya</taxon>
        <taxon>Ascomycota</taxon>
        <taxon>Pezizomycotina</taxon>
        <taxon>Eurotiomycetes</taxon>
        <taxon>Chaetothyriomycetidae</taxon>
        <taxon>Chaetothyriales</taxon>
        <taxon>Herpotrichiellaceae</taxon>
        <taxon>Exophiala</taxon>
    </lineage>
</organism>
<gene>
    <name evidence="2" type="ORF">PV08_11249</name>
</gene>
<dbReference type="VEuPathDB" id="FungiDB:PV08_11249"/>
<dbReference type="PANTHER" id="PTHR24148:SF64">
    <property type="entry name" value="HETEROKARYON INCOMPATIBILITY DOMAIN-CONTAINING PROTEIN"/>
    <property type="match status" value="1"/>
</dbReference>
<dbReference type="EMBL" id="KN847500">
    <property type="protein sequence ID" value="KIW10287.1"/>
    <property type="molecule type" value="Genomic_DNA"/>
</dbReference>
<sequence>MSENSHPMAGDEEDAVGQQNDTVSAYLATLFSITTCDEHEQCDSSCSGDPVLLQPLVSDRNRVHISTPPRPRIIDPDTQLRDRSWADSQQFLGLKYEPIDSKSGEIRLLKIKPGVFRADVVECEMFTTSLSSEEAFEAISYCCGVHNASELIICNGQAHLIYPSLNSAIKAYRSSGHVSRPVWVDAVSINQVDKQELKEQIPLMRAIYSRALQVFIYLGDFDNADYQGFDLMMKLSNVNLHQQKLYPQEQHKPVLPLEVLVQRYRLPPAGHQSYRNFVQLLSFPWYRRTWILQEVALSKQAEVHFGRLGIKWEVLANSAYFWVWSGLSRSADYGGDTVSRYSEISLARLLDVCKVAIRADQTSLMEILRHTRDFQVSDPRDKVIAILGMVGNMDQELASLADYELSADQIFHKTALYLIHRNWVHLLLAHSGLQRRPENDNNPSWVPNWTTDSRKYNERPLVLLRQAKEFRAGGRASLCPLTWLSDQDYPKELLVLGFASHRISWTGKACPFVAEGQMYPADFSYVGEFLHWYRKTRECLATVVQANVLQTVYDDVEEAFYRTLLVDDLYPPHPQLPNFSDIQDPKAECALAIEALLQMATTENPDAELGNIDRDQKMTSVDTCIMQLTTAPRGRRFAVTDTGYMCLTPEKTEIGDHVVLLHGFPTPFVVRSVTEERSTKDMKLTGTRSLDELMGSVMSLGASGAREAAQGWFLKEMLARGYDGMMKRKNVTLVGQLVGDVYVHGLMEGEAFPDAEADYTKMQAIMLI</sequence>
<dbReference type="GeneID" id="27338332"/>
<protein>
    <recommendedName>
        <fullName evidence="1">Heterokaryon incompatibility domain-containing protein</fullName>
    </recommendedName>
</protein>
<evidence type="ECO:0000259" key="1">
    <source>
        <dbReference type="Pfam" id="PF06985"/>
    </source>
</evidence>
<dbReference type="HOGENOM" id="CLU_004184_7_2_1"/>
<reference evidence="2 3" key="1">
    <citation type="submission" date="2015-01" db="EMBL/GenBank/DDBJ databases">
        <title>The Genome Sequence of Exophiala spinifera CBS89968.</title>
        <authorList>
            <consortium name="The Broad Institute Genomics Platform"/>
            <person name="Cuomo C."/>
            <person name="de Hoog S."/>
            <person name="Gorbushina A."/>
            <person name="Stielow B."/>
            <person name="Teixiera M."/>
            <person name="Abouelleil A."/>
            <person name="Chapman S.B."/>
            <person name="Priest M."/>
            <person name="Young S.K."/>
            <person name="Wortman J."/>
            <person name="Nusbaum C."/>
            <person name="Birren B."/>
        </authorList>
    </citation>
    <scope>NUCLEOTIDE SEQUENCE [LARGE SCALE GENOMIC DNA]</scope>
    <source>
        <strain evidence="2 3">CBS 89968</strain>
    </source>
</reference>
<name>A0A0D1ZB84_9EURO</name>
<dbReference type="InterPro" id="IPR052895">
    <property type="entry name" value="HetReg/Transcr_Mod"/>
</dbReference>
<dbReference type="Pfam" id="PF26639">
    <property type="entry name" value="Het-6_barrel"/>
    <property type="match status" value="1"/>
</dbReference>
<dbReference type="RefSeq" id="XP_016230503.1">
    <property type="nucleotide sequence ID" value="XM_016385559.1"/>
</dbReference>
<dbReference type="Pfam" id="PF06985">
    <property type="entry name" value="HET"/>
    <property type="match status" value="1"/>
</dbReference>
<feature type="domain" description="Heterokaryon incompatibility" evidence="1">
    <location>
        <begin position="136"/>
        <end position="294"/>
    </location>
</feature>
<evidence type="ECO:0000313" key="2">
    <source>
        <dbReference type="EMBL" id="KIW10287.1"/>
    </source>
</evidence>